<accession>A0A5D4S4X9</accession>
<evidence type="ECO:0000256" key="1">
    <source>
        <dbReference type="ARBA" id="ARBA00022679"/>
    </source>
</evidence>
<keyword evidence="1 4" id="KW-0808">Transferase</keyword>
<dbReference type="Pfam" id="PF00132">
    <property type="entry name" value="Hexapep"/>
    <property type="match status" value="1"/>
</dbReference>
<dbReference type="AlphaFoldDB" id="A0A5D4S4X9"/>
<feature type="region of interest" description="Disordered" evidence="3">
    <location>
        <begin position="163"/>
        <end position="185"/>
    </location>
</feature>
<gene>
    <name evidence="4" type="ORF">FZC83_02475</name>
</gene>
<dbReference type="Proteomes" id="UP000322997">
    <property type="component" value="Unassembled WGS sequence"/>
</dbReference>
<proteinExistence type="predicted"/>
<dbReference type="CDD" id="cd03349">
    <property type="entry name" value="LbH_XAT"/>
    <property type="match status" value="1"/>
</dbReference>
<feature type="compositionally biased region" description="Polar residues" evidence="3">
    <location>
        <begin position="174"/>
        <end position="185"/>
    </location>
</feature>
<dbReference type="EMBL" id="VTEQ01000001">
    <property type="protein sequence ID" value="TYS57258.1"/>
    <property type="molecule type" value="Genomic_DNA"/>
</dbReference>
<evidence type="ECO:0000256" key="3">
    <source>
        <dbReference type="SAM" id="MobiDB-lite"/>
    </source>
</evidence>
<dbReference type="InterPro" id="IPR001451">
    <property type="entry name" value="Hexapep"/>
</dbReference>
<dbReference type="InterPro" id="IPR018357">
    <property type="entry name" value="Hexapep_transf_CS"/>
</dbReference>
<dbReference type="PANTHER" id="PTHR43300">
    <property type="entry name" value="ACETYLTRANSFERASE"/>
    <property type="match status" value="1"/>
</dbReference>
<dbReference type="InterPro" id="IPR011004">
    <property type="entry name" value="Trimer_LpxA-like_sf"/>
</dbReference>
<protein>
    <submittedName>
        <fullName evidence="4">CatB-related O-acetyltransferase</fullName>
    </submittedName>
</protein>
<evidence type="ECO:0000256" key="2">
    <source>
        <dbReference type="ARBA" id="ARBA00022737"/>
    </source>
</evidence>
<evidence type="ECO:0000313" key="4">
    <source>
        <dbReference type="EMBL" id="TYS57258.1"/>
    </source>
</evidence>
<dbReference type="Gene3D" id="2.160.10.10">
    <property type="entry name" value="Hexapeptide repeat proteins"/>
    <property type="match status" value="1"/>
</dbReference>
<dbReference type="SUPFAM" id="SSF51161">
    <property type="entry name" value="Trimeric LpxA-like enzymes"/>
    <property type="match status" value="1"/>
</dbReference>
<name>A0A5D4S4X9_9BACI</name>
<evidence type="ECO:0000313" key="5">
    <source>
        <dbReference type="Proteomes" id="UP000322997"/>
    </source>
</evidence>
<keyword evidence="2" id="KW-0677">Repeat</keyword>
<reference evidence="4 5" key="1">
    <citation type="submission" date="2019-08" db="EMBL/GenBank/DDBJ databases">
        <title>Bacillus genomes from the desert of Cuatro Cienegas, Coahuila.</title>
        <authorList>
            <person name="Olmedo-Alvarez G."/>
        </authorList>
    </citation>
    <scope>NUCLEOTIDE SEQUENCE [LARGE SCALE GENOMIC DNA]</scope>
    <source>
        <strain evidence="4 5">CH108_3D</strain>
    </source>
</reference>
<sequence length="185" mass="20729">MGEHPLDYLSTHDFQYSDTFGFGSWSEVKDFKTSVPGIESKPNPVIGNDVWIGANVTIFKGVTIGDGAVVGAGAVVREDVPPYAIVGGLPAKVIRYRFDEETIQRLLRIQWWNYTLESLEGIQFDDIETALSQLEARLENNELVERKKPRVKVINREIIKKPKPVPVSEEDSSGETTLNPELQTQ</sequence>
<dbReference type="PANTHER" id="PTHR43300:SF11">
    <property type="entry name" value="ACETYLTRANSFERASE RV3034C-RELATED"/>
    <property type="match status" value="1"/>
</dbReference>
<dbReference type="PROSITE" id="PS00101">
    <property type="entry name" value="HEXAPEP_TRANSFERASES"/>
    <property type="match status" value="1"/>
</dbReference>
<comment type="caution">
    <text evidence="4">The sequence shown here is derived from an EMBL/GenBank/DDBJ whole genome shotgun (WGS) entry which is preliminary data.</text>
</comment>
<dbReference type="GO" id="GO:0016740">
    <property type="term" value="F:transferase activity"/>
    <property type="evidence" value="ECO:0007669"/>
    <property type="project" value="UniProtKB-KW"/>
</dbReference>
<dbReference type="InterPro" id="IPR050179">
    <property type="entry name" value="Trans_hexapeptide_repeat"/>
</dbReference>
<organism evidence="4 5">
    <name type="scientific">Rossellomorea marisflavi</name>
    <dbReference type="NCBI Taxonomy" id="189381"/>
    <lineage>
        <taxon>Bacteria</taxon>
        <taxon>Bacillati</taxon>
        <taxon>Bacillota</taxon>
        <taxon>Bacilli</taxon>
        <taxon>Bacillales</taxon>
        <taxon>Bacillaceae</taxon>
        <taxon>Rossellomorea</taxon>
    </lineage>
</organism>